<sequence>MAEHSNAAFSAFAFIGFLLSAIPVYWNLESWNTGTCLYIAWIGLGCLNAFINSVVWNQSVLIVAPVWCDLSTRFMVGLSVAVPAASLVINRRLYNIASMMAPSTYGEKRRGIIIDLAIGLGVPLLQMILQIVVEGHRFDIIEDVGCYPFTFDTPLAYPLVLAWPLVISLTSLGYCALTLRLIWRYSQQVNNAISFHHNLSQSRYFRLMALASIAMVFRIPLSVYSICLAAVSPISPWISWNDTHRDFGHIEQVPGVVWRSNHIEMVFIELDRWFLVLCAFIFFGLFGFADESRDQYRRTYKFIASKLGFDATQSRHDPTILDFPLPRKSPKSFKGGISLPLFSSAKRNSMQSSEHRLSSSITIEDWGNYDESFFKPPQLEPPVRPPRPPSLNLMPSVPSPKARNTLTVPKPPLHDPDAPVSARSLSVYSDRWNTS</sequence>
<organism evidence="1 2">
    <name type="scientific">Artomyces pyxidatus</name>
    <dbReference type="NCBI Taxonomy" id="48021"/>
    <lineage>
        <taxon>Eukaryota</taxon>
        <taxon>Fungi</taxon>
        <taxon>Dikarya</taxon>
        <taxon>Basidiomycota</taxon>
        <taxon>Agaricomycotina</taxon>
        <taxon>Agaricomycetes</taxon>
        <taxon>Russulales</taxon>
        <taxon>Auriscalpiaceae</taxon>
        <taxon>Artomyces</taxon>
    </lineage>
</organism>
<evidence type="ECO:0000313" key="2">
    <source>
        <dbReference type="Proteomes" id="UP000814140"/>
    </source>
</evidence>
<gene>
    <name evidence="1" type="ORF">BV25DRAFT_1917945</name>
</gene>
<reference evidence="1" key="2">
    <citation type="journal article" date="2022" name="New Phytol.">
        <title>Evolutionary transition to the ectomycorrhizal habit in the genomes of a hyperdiverse lineage of mushroom-forming fungi.</title>
        <authorList>
            <person name="Looney B."/>
            <person name="Miyauchi S."/>
            <person name="Morin E."/>
            <person name="Drula E."/>
            <person name="Courty P.E."/>
            <person name="Kohler A."/>
            <person name="Kuo A."/>
            <person name="LaButti K."/>
            <person name="Pangilinan J."/>
            <person name="Lipzen A."/>
            <person name="Riley R."/>
            <person name="Andreopoulos W."/>
            <person name="He G."/>
            <person name="Johnson J."/>
            <person name="Nolan M."/>
            <person name="Tritt A."/>
            <person name="Barry K.W."/>
            <person name="Grigoriev I.V."/>
            <person name="Nagy L.G."/>
            <person name="Hibbett D."/>
            <person name="Henrissat B."/>
            <person name="Matheny P.B."/>
            <person name="Labbe J."/>
            <person name="Martin F.M."/>
        </authorList>
    </citation>
    <scope>NUCLEOTIDE SEQUENCE</scope>
    <source>
        <strain evidence="1">HHB10654</strain>
    </source>
</reference>
<dbReference type="EMBL" id="MU277221">
    <property type="protein sequence ID" value="KAI0060065.1"/>
    <property type="molecule type" value="Genomic_DNA"/>
</dbReference>
<dbReference type="Proteomes" id="UP000814140">
    <property type="component" value="Unassembled WGS sequence"/>
</dbReference>
<evidence type="ECO:0000313" key="1">
    <source>
        <dbReference type="EMBL" id="KAI0060065.1"/>
    </source>
</evidence>
<protein>
    <submittedName>
        <fullName evidence="1">STE3-domain-containing protein</fullName>
    </submittedName>
</protein>
<accession>A0ACB8SUE9</accession>
<proteinExistence type="predicted"/>
<comment type="caution">
    <text evidence="1">The sequence shown here is derived from an EMBL/GenBank/DDBJ whole genome shotgun (WGS) entry which is preliminary data.</text>
</comment>
<reference evidence="1" key="1">
    <citation type="submission" date="2021-03" db="EMBL/GenBank/DDBJ databases">
        <authorList>
            <consortium name="DOE Joint Genome Institute"/>
            <person name="Ahrendt S."/>
            <person name="Looney B.P."/>
            <person name="Miyauchi S."/>
            <person name="Morin E."/>
            <person name="Drula E."/>
            <person name="Courty P.E."/>
            <person name="Chicoki N."/>
            <person name="Fauchery L."/>
            <person name="Kohler A."/>
            <person name="Kuo A."/>
            <person name="Labutti K."/>
            <person name="Pangilinan J."/>
            <person name="Lipzen A."/>
            <person name="Riley R."/>
            <person name="Andreopoulos W."/>
            <person name="He G."/>
            <person name="Johnson J."/>
            <person name="Barry K.W."/>
            <person name="Grigoriev I.V."/>
            <person name="Nagy L."/>
            <person name="Hibbett D."/>
            <person name="Henrissat B."/>
            <person name="Matheny P.B."/>
            <person name="Labbe J."/>
            <person name="Martin F."/>
        </authorList>
    </citation>
    <scope>NUCLEOTIDE SEQUENCE</scope>
    <source>
        <strain evidence="1">HHB10654</strain>
    </source>
</reference>
<name>A0ACB8SUE9_9AGAM</name>
<keyword evidence="2" id="KW-1185">Reference proteome</keyword>